<organism evidence="2 3">
    <name type="scientific">Bacillus pretiosus</name>
    <dbReference type="NCBI Taxonomy" id="2983392"/>
    <lineage>
        <taxon>Bacteria</taxon>
        <taxon>Bacillati</taxon>
        <taxon>Bacillota</taxon>
        <taxon>Bacilli</taxon>
        <taxon>Bacillales</taxon>
        <taxon>Bacillaceae</taxon>
        <taxon>Bacillus</taxon>
    </lineage>
</organism>
<evidence type="ECO:0000313" key="3">
    <source>
        <dbReference type="Proteomes" id="UP001060566"/>
    </source>
</evidence>
<proteinExistence type="predicted"/>
<dbReference type="RefSeq" id="WP_001188531.1">
    <property type="nucleotide sequence ID" value="NZ_JAOXJG010000032.1"/>
</dbReference>
<name>A0ABT3F0I7_9BACI</name>
<evidence type="ECO:0000259" key="1">
    <source>
        <dbReference type="Pfam" id="PF18624"/>
    </source>
</evidence>
<dbReference type="Pfam" id="PF18624">
    <property type="entry name" value="CdiI_4"/>
    <property type="match status" value="1"/>
</dbReference>
<keyword evidence="3" id="KW-1185">Reference proteome</keyword>
<sequence>MQREFRLKDEDLLDLTHFPIQAVFNMVDDERFLRVINSVCEGVGFGEEYGACTFPGDLDEYDIANGDSFEGVEFALYSGDEVIIDYQTLYHYLKKMCEGYSKKYPNTIKRLEDSLNKFIELYNINRGMEI</sequence>
<protein>
    <submittedName>
        <fullName evidence="2">Ribonuclease toxin immunity protein CdiI</fullName>
    </submittedName>
</protein>
<reference evidence="2" key="1">
    <citation type="submission" date="2022-10" db="EMBL/GenBank/DDBJ databases">
        <title>De novo draft assembly of the Pseudomonas pretiosus genome isolated from the plants rhizorohere.</title>
        <authorList>
            <person name="Robas M."/>
            <person name="Fernandez V.M."/>
            <person name="Provanza A."/>
            <person name="Jimenez P.A."/>
        </authorList>
    </citation>
    <scope>NUCLEOTIDE SEQUENCE</scope>
    <source>
        <strain evidence="2">SAICEU11T</strain>
    </source>
</reference>
<gene>
    <name evidence="2" type="primary">cdiI</name>
    <name evidence="2" type="ORF">NGM45_25130</name>
</gene>
<dbReference type="Proteomes" id="UP001060566">
    <property type="component" value="Unassembled WGS sequence"/>
</dbReference>
<feature type="domain" description="CDI immunity protein" evidence="1">
    <location>
        <begin position="22"/>
        <end position="115"/>
    </location>
</feature>
<comment type="caution">
    <text evidence="2">The sequence shown here is derived from an EMBL/GenBank/DDBJ whole genome shotgun (WGS) entry which is preliminary data.</text>
</comment>
<dbReference type="EMBL" id="JAOXJG010000032">
    <property type="protein sequence ID" value="MCW1242319.1"/>
    <property type="molecule type" value="Genomic_DNA"/>
</dbReference>
<evidence type="ECO:0000313" key="2">
    <source>
        <dbReference type="EMBL" id="MCW1242319.1"/>
    </source>
</evidence>
<dbReference type="GeneID" id="301201181"/>
<accession>A0ABT3F0I7</accession>
<dbReference type="InterPro" id="IPR041256">
    <property type="entry name" value="CdiI_4"/>
</dbReference>
<dbReference type="CDD" id="cd20688">
    <property type="entry name" value="CdiI_Ecoli_Nm-like"/>
    <property type="match status" value="1"/>
</dbReference>